<dbReference type="InterPro" id="IPR050796">
    <property type="entry name" value="SCF_F-box_component"/>
</dbReference>
<protein>
    <submittedName>
        <fullName evidence="2">F-box and associated interaction domain protein, putative</fullName>
    </submittedName>
    <submittedName>
        <fullName evidence="3">Putative F-box domain-containing protein</fullName>
    </submittedName>
</protein>
<dbReference type="Proteomes" id="UP000265566">
    <property type="component" value="Chromosome 8"/>
</dbReference>
<evidence type="ECO:0000313" key="4">
    <source>
        <dbReference type="EnsemblPlants" id="AET04712"/>
    </source>
</evidence>
<reference evidence="4" key="3">
    <citation type="submission" date="2015-04" db="UniProtKB">
        <authorList>
            <consortium name="EnsemblPlants"/>
        </authorList>
    </citation>
    <scope>IDENTIFICATION</scope>
    <source>
        <strain evidence="4">cv. Jemalong A17</strain>
    </source>
</reference>
<dbReference type="EMBL" id="PSQE01000008">
    <property type="protein sequence ID" value="RHN43094.1"/>
    <property type="molecule type" value="Genomic_DNA"/>
</dbReference>
<dbReference type="HOGENOM" id="CLU_2174791_0_0_1"/>
<evidence type="ECO:0000259" key="1">
    <source>
        <dbReference type="Pfam" id="PF00646"/>
    </source>
</evidence>
<feature type="domain" description="F-box" evidence="1">
    <location>
        <begin position="13"/>
        <end position="44"/>
    </location>
</feature>
<reference evidence="2 5" key="1">
    <citation type="journal article" date="2011" name="Nature">
        <title>The Medicago genome provides insight into the evolution of rhizobial symbioses.</title>
        <authorList>
            <person name="Young N.D."/>
            <person name="Debelle F."/>
            <person name="Oldroyd G.E."/>
            <person name="Geurts R."/>
            <person name="Cannon S.B."/>
            <person name="Udvardi M.K."/>
            <person name="Benedito V.A."/>
            <person name="Mayer K.F."/>
            <person name="Gouzy J."/>
            <person name="Schoof H."/>
            <person name="Van de Peer Y."/>
            <person name="Proost S."/>
            <person name="Cook D.R."/>
            <person name="Meyers B.C."/>
            <person name="Spannagl M."/>
            <person name="Cheung F."/>
            <person name="De Mita S."/>
            <person name="Krishnakumar V."/>
            <person name="Gundlach H."/>
            <person name="Zhou S."/>
            <person name="Mudge J."/>
            <person name="Bharti A.K."/>
            <person name="Murray J.D."/>
            <person name="Naoumkina M.A."/>
            <person name="Rosen B."/>
            <person name="Silverstein K.A."/>
            <person name="Tang H."/>
            <person name="Rombauts S."/>
            <person name="Zhao P.X."/>
            <person name="Zhou P."/>
            <person name="Barbe V."/>
            <person name="Bardou P."/>
            <person name="Bechner M."/>
            <person name="Bellec A."/>
            <person name="Berger A."/>
            <person name="Berges H."/>
            <person name="Bidwell S."/>
            <person name="Bisseling T."/>
            <person name="Choisne N."/>
            <person name="Couloux A."/>
            <person name="Denny R."/>
            <person name="Deshpande S."/>
            <person name="Dai X."/>
            <person name="Doyle J.J."/>
            <person name="Dudez A.M."/>
            <person name="Farmer A.D."/>
            <person name="Fouteau S."/>
            <person name="Franken C."/>
            <person name="Gibelin C."/>
            <person name="Gish J."/>
            <person name="Goldstein S."/>
            <person name="Gonzalez A.J."/>
            <person name="Green P.J."/>
            <person name="Hallab A."/>
            <person name="Hartog M."/>
            <person name="Hua A."/>
            <person name="Humphray S.J."/>
            <person name="Jeong D.H."/>
            <person name="Jing Y."/>
            <person name="Jocker A."/>
            <person name="Kenton S.M."/>
            <person name="Kim D.J."/>
            <person name="Klee K."/>
            <person name="Lai H."/>
            <person name="Lang C."/>
            <person name="Lin S."/>
            <person name="Macmil S.L."/>
            <person name="Magdelenat G."/>
            <person name="Matthews L."/>
            <person name="McCorrison J."/>
            <person name="Monaghan E.L."/>
            <person name="Mun J.H."/>
            <person name="Najar F.Z."/>
            <person name="Nicholson C."/>
            <person name="Noirot C."/>
            <person name="O'Bleness M."/>
            <person name="Paule C.R."/>
            <person name="Poulain J."/>
            <person name="Prion F."/>
            <person name="Qin B."/>
            <person name="Qu C."/>
            <person name="Retzel E.F."/>
            <person name="Riddle C."/>
            <person name="Sallet E."/>
            <person name="Samain S."/>
            <person name="Samson N."/>
            <person name="Sanders I."/>
            <person name="Saurat O."/>
            <person name="Scarpelli C."/>
            <person name="Schiex T."/>
            <person name="Segurens B."/>
            <person name="Severin A.J."/>
            <person name="Sherrier D.J."/>
            <person name="Shi R."/>
            <person name="Sims S."/>
            <person name="Singer S.R."/>
            <person name="Sinharoy S."/>
            <person name="Sterck L."/>
            <person name="Viollet A."/>
            <person name="Wang B.B."/>
            <person name="Wang K."/>
            <person name="Wang M."/>
            <person name="Wang X."/>
            <person name="Warfsmann J."/>
            <person name="Weissenbach J."/>
            <person name="White D.D."/>
            <person name="White J.D."/>
            <person name="Wiley G.B."/>
            <person name="Wincker P."/>
            <person name="Xing Y."/>
            <person name="Yang L."/>
            <person name="Yao Z."/>
            <person name="Ying F."/>
            <person name="Zhai J."/>
            <person name="Zhou L."/>
            <person name="Zuber A."/>
            <person name="Denarie J."/>
            <person name="Dixon R.A."/>
            <person name="May G.D."/>
            <person name="Schwartz D.C."/>
            <person name="Rogers J."/>
            <person name="Quetier F."/>
            <person name="Town C.D."/>
            <person name="Roe B.A."/>
        </authorList>
    </citation>
    <scope>NUCLEOTIDE SEQUENCE [LARGE SCALE GENOMIC DNA]</scope>
    <source>
        <strain evidence="2">A17</strain>
        <strain evidence="4 5">cv. Jemalong A17</strain>
    </source>
</reference>
<dbReference type="PaxDb" id="3880-AET04712"/>
<dbReference type="Gene3D" id="1.20.1280.50">
    <property type="match status" value="1"/>
</dbReference>
<evidence type="ECO:0000313" key="5">
    <source>
        <dbReference type="Proteomes" id="UP000002051"/>
    </source>
</evidence>
<reference evidence="3" key="4">
    <citation type="journal article" date="2018" name="Nat. Plants">
        <title>Whole-genome landscape of Medicago truncatula symbiotic genes.</title>
        <authorList>
            <person name="Pecrix Y."/>
            <person name="Gamas P."/>
            <person name="Carrere S."/>
        </authorList>
    </citation>
    <scope>NUCLEOTIDE SEQUENCE</scope>
    <source>
        <tissue evidence="3">Leaves</tissue>
    </source>
</reference>
<dbReference type="EnsemblPlants" id="AET04712">
    <property type="protein sequence ID" value="AET04712"/>
    <property type="gene ID" value="MTR_8g093280"/>
</dbReference>
<sequence length="110" mass="12467">MSRVVAISLGLEREILSRLPAKSLMCCKCVQRSWNNLIKTSYFVSKRSKLHISRSLLITEKSNKKLLSCDSDNEKPMLVKSLFPNNVARIESYDSCTGVFCPKGILPTHY</sequence>
<accession>G7LD73</accession>
<dbReference type="Pfam" id="PF00646">
    <property type="entry name" value="F-box"/>
    <property type="match status" value="1"/>
</dbReference>
<dbReference type="Gramene" id="rna49618">
    <property type="protein sequence ID" value="RHN43094.1"/>
    <property type="gene ID" value="gene49618"/>
</dbReference>
<gene>
    <name evidence="2" type="ordered locus">MTR_8g093280</name>
    <name evidence="3" type="ORF">MtrunA17_Chr8g0384071</name>
</gene>
<proteinExistence type="predicted"/>
<keyword evidence="5" id="KW-1185">Reference proteome</keyword>
<dbReference type="SUPFAM" id="SSF81383">
    <property type="entry name" value="F-box domain"/>
    <property type="match status" value="1"/>
</dbReference>
<name>G7LD73_MEDTR</name>
<dbReference type="Proteomes" id="UP000002051">
    <property type="component" value="Chromosome 8"/>
</dbReference>
<dbReference type="AlphaFoldDB" id="G7LD73"/>
<dbReference type="InterPro" id="IPR001810">
    <property type="entry name" value="F-box_dom"/>
</dbReference>
<dbReference type="InterPro" id="IPR036047">
    <property type="entry name" value="F-box-like_dom_sf"/>
</dbReference>
<dbReference type="EMBL" id="CM001224">
    <property type="protein sequence ID" value="AET04712.1"/>
    <property type="molecule type" value="Genomic_DNA"/>
</dbReference>
<dbReference type="PANTHER" id="PTHR31672">
    <property type="entry name" value="BNACNNG10540D PROTEIN"/>
    <property type="match status" value="1"/>
</dbReference>
<dbReference type="PANTHER" id="PTHR31672:SF13">
    <property type="entry name" value="F-BOX PROTEIN CPR30-LIKE"/>
    <property type="match status" value="1"/>
</dbReference>
<reference evidence="2 5" key="2">
    <citation type="journal article" date="2014" name="BMC Genomics">
        <title>An improved genome release (version Mt4.0) for the model legume Medicago truncatula.</title>
        <authorList>
            <person name="Tang H."/>
            <person name="Krishnakumar V."/>
            <person name="Bidwell S."/>
            <person name="Rosen B."/>
            <person name="Chan A."/>
            <person name="Zhou S."/>
            <person name="Gentzbittel L."/>
            <person name="Childs K.L."/>
            <person name="Yandell M."/>
            <person name="Gundlach H."/>
            <person name="Mayer K.F."/>
            <person name="Schwartz D.C."/>
            <person name="Town C.D."/>
        </authorList>
    </citation>
    <scope>GENOME REANNOTATION</scope>
    <source>
        <strain evidence="4 5">cv. Jemalong A17</strain>
    </source>
</reference>
<evidence type="ECO:0000313" key="2">
    <source>
        <dbReference type="EMBL" id="AET04712.1"/>
    </source>
</evidence>
<organism evidence="2 5">
    <name type="scientific">Medicago truncatula</name>
    <name type="common">Barrel medic</name>
    <name type="synonym">Medicago tribuloides</name>
    <dbReference type="NCBI Taxonomy" id="3880"/>
    <lineage>
        <taxon>Eukaryota</taxon>
        <taxon>Viridiplantae</taxon>
        <taxon>Streptophyta</taxon>
        <taxon>Embryophyta</taxon>
        <taxon>Tracheophyta</taxon>
        <taxon>Spermatophyta</taxon>
        <taxon>Magnoliopsida</taxon>
        <taxon>eudicotyledons</taxon>
        <taxon>Gunneridae</taxon>
        <taxon>Pentapetalae</taxon>
        <taxon>rosids</taxon>
        <taxon>fabids</taxon>
        <taxon>Fabales</taxon>
        <taxon>Fabaceae</taxon>
        <taxon>Papilionoideae</taxon>
        <taxon>50 kb inversion clade</taxon>
        <taxon>NPAAA clade</taxon>
        <taxon>Hologalegina</taxon>
        <taxon>IRL clade</taxon>
        <taxon>Trifolieae</taxon>
        <taxon>Medicago</taxon>
    </lineage>
</organism>
<evidence type="ECO:0000313" key="3">
    <source>
        <dbReference type="EMBL" id="RHN43094.1"/>
    </source>
</evidence>